<dbReference type="Proteomes" id="UP000774570">
    <property type="component" value="Unassembled WGS sequence"/>
</dbReference>
<evidence type="ECO:0000313" key="1">
    <source>
        <dbReference type="EMBL" id="MBW8484055.1"/>
    </source>
</evidence>
<evidence type="ECO:0000313" key="2">
    <source>
        <dbReference type="Proteomes" id="UP000774570"/>
    </source>
</evidence>
<accession>A0ABS7FUH0</accession>
<sequence>MTAVLPVGDISSYLDASGWERRPERWRGAAIWVHAGDHEVLVPARDGMGDGERRVRDILRVLSAVEGRPPEAIAEDIAAPADDVQWYRTADRGLTSVLATLEGAKDVLGAAARAAVAGPRAVFDGAPPREVRDLIESVRIGPPGELLTLRVPLGTAEPAPLGRRLLLLLQDAVAALPGTVAADGGLTGFETAVAAGVSANLCEALAKVGAAGDARPLEMGVRWARALPAPVPPRTIVLAPAEVAALRTVGNRIRRLRFSGEASVTGVIGALFDNGRNDRFRVQVRGEMRTEHASRPRHALWARLTGDDYRLALAAHRDGRRVEARGTLATVNGRLELVTGPGDFRQLP</sequence>
<name>A0ABS7FUH0_9ACTN</name>
<dbReference type="RefSeq" id="WP_220167296.1">
    <property type="nucleotide sequence ID" value="NZ_JAIBOA010000010.1"/>
</dbReference>
<organism evidence="1 2">
    <name type="scientific">Actinomadura parmotrematis</name>
    <dbReference type="NCBI Taxonomy" id="2864039"/>
    <lineage>
        <taxon>Bacteria</taxon>
        <taxon>Bacillati</taxon>
        <taxon>Actinomycetota</taxon>
        <taxon>Actinomycetes</taxon>
        <taxon>Streptosporangiales</taxon>
        <taxon>Thermomonosporaceae</taxon>
        <taxon>Actinomadura</taxon>
    </lineage>
</organism>
<gene>
    <name evidence="1" type="ORF">K1Y72_16830</name>
</gene>
<proteinExistence type="predicted"/>
<protein>
    <submittedName>
        <fullName evidence="1">Uncharacterized protein</fullName>
    </submittedName>
</protein>
<dbReference type="EMBL" id="JAIBOA010000010">
    <property type="protein sequence ID" value="MBW8484055.1"/>
    <property type="molecule type" value="Genomic_DNA"/>
</dbReference>
<keyword evidence="2" id="KW-1185">Reference proteome</keyword>
<comment type="caution">
    <text evidence="1">The sequence shown here is derived from an EMBL/GenBank/DDBJ whole genome shotgun (WGS) entry which is preliminary data.</text>
</comment>
<reference evidence="1 2" key="1">
    <citation type="submission" date="2021-07" db="EMBL/GenBank/DDBJ databases">
        <title>Actinomadura sp. PM05-2 isolated from lichen.</title>
        <authorList>
            <person name="Somphong A."/>
            <person name="Phongsopitanun W."/>
            <person name="Tanasupawat S."/>
            <person name="Peongsungnone V."/>
        </authorList>
    </citation>
    <scope>NUCLEOTIDE SEQUENCE [LARGE SCALE GENOMIC DNA]</scope>
    <source>
        <strain evidence="1 2">PM05-2</strain>
    </source>
</reference>